<dbReference type="Gene3D" id="3.20.20.80">
    <property type="entry name" value="Glycosidases"/>
    <property type="match status" value="1"/>
</dbReference>
<dbReference type="Gene3D" id="2.60.40.1180">
    <property type="entry name" value="Golgi alpha-mannosidase II"/>
    <property type="match status" value="1"/>
</dbReference>
<dbReference type="OrthoDB" id="9805159at2"/>
<dbReference type="PANTHER" id="PTHR10357">
    <property type="entry name" value="ALPHA-AMYLASE FAMILY MEMBER"/>
    <property type="match status" value="1"/>
</dbReference>
<protein>
    <submittedName>
        <fullName evidence="5">Oligo-1,6-glucosidase</fullName>
    </submittedName>
</protein>
<proteinExistence type="inferred from homology"/>
<evidence type="ECO:0000256" key="1">
    <source>
        <dbReference type="ARBA" id="ARBA00008061"/>
    </source>
</evidence>
<name>A4BE28_9GAMM</name>
<dbReference type="STRING" id="314283.MED297_12282"/>
<dbReference type="RefSeq" id="WP_008042153.1">
    <property type="nucleotide sequence ID" value="NZ_CH724149.1"/>
</dbReference>
<feature type="domain" description="Glycosyl hydrolase family 13 catalytic" evidence="4">
    <location>
        <begin position="11"/>
        <end position="413"/>
    </location>
</feature>
<gene>
    <name evidence="5" type="ORF">MED297_12282</name>
</gene>
<dbReference type="CDD" id="cd11333">
    <property type="entry name" value="AmyAc_SI_OligoGlu_DGase"/>
    <property type="match status" value="1"/>
</dbReference>
<dbReference type="AlphaFoldDB" id="A4BE28"/>
<keyword evidence="3" id="KW-0326">Glycosidase</keyword>
<evidence type="ECO:0000256" key="3">
    <source>
        <dbReference type="ARBA" id="ARBA00023295"/>
    </source>
</evidence>
<dbReference type="FunFam" id="3.90.400.10:FF:000002">
    <property type="entry name" value="Sucrose isomerase"/>
    <property type="match status" value="1"/>
</dbReference>
<dbReference type="Gene3D" id="3.90.400.10">
    <property type="entry name" value="Oligo-1,6-glucosidase, Domain 2"/>
    <property type="match status" value="1"/>
</dbReference>
<dbReference type="EMBL" id="AAOE01000009">
    <property type="protein sequence ID" value="EAR09506.1"/>
    <property type="molecule type" value="Genomic_DNA"/>
</dbReference>
<dbReference type="HOGENOM" id="CLU_006462_1_1_6"/>
<dbReference type="SUPFAM" id="SSF51011">
    <property type="entry name" value="Glycosyl hydrolase domain"/>
    <property type="match status" value="1"/>
</dbReference>
<organism evidence="5 6">
    <name type="scientific">Reinekea blandensis MED297</name>
    <dbReference type="NCBI Taxonomy" id="314283"/>
    <lineage>
        <taxon>Bacteria</taxon>
        <taxon>Pseudomonadati</taxon>
        <taxon>Pseudomonadota</taxon>
        <taxon>Gammaproteobacteria</taxon>
        <taxon>Oceanospirillales</taxon>
        <taxon>Saccharospirillaceae</taxon>
        <taxon>Reinekea</taxon>
    </lineage>
</organism>
<dbReference type="Proteomes" id="UP000005953">
    <property type="component" value="Unassembled WGS sequence"/>
</dbReference>
<dbReference type="SMART" id="SM00642">
    <property type="entry name" value="Aamy"/>
    <property type="match status" value="1"/>
</dbReference>
<dbReference type="FunFam" id="3.20.20.80:FF:000064">
    <property type="entry name" value="Oligo-1,6-glucosidase"/>
    <property type="match status" value="1"/>
</dbReference>
<dbReference type="InterPro" id="IPR013780">
    <property type="entry name" value="Glyco_hydro_b"/>
</dbReference>
<reference evidence="5 6" key="1">
    <citation type="submission" date="2006-02" db="EMBL/GenBank/DDBJ databases">
        <authorList>
            <person name="Pinhassi J."/>
            <person name="Pedros-Alio C."/>
            <person name="Ferriera S."/>
            <person name="Johnson J."/>
            <person name="Kravitz S."/>
            <person name="Halpern A."/>
            <person name="Remington K."/>
            <person name="Beeson K."/>
            <person name="Tran B."/>
            <person name="Rogers Y.-H."/>
            <person name="Friedman R."/>
            <person name="Venter J.C."/>
        </authorList>
    </citation>
    <scope>NUCLEOTIDE SEQUENCE [LARGE SCALE GENOMIC DNA]</scope>
    <source>
        <strain evidence="5 6">MED297</strain>
    </source>
</reference>
<dbReference type="GO" id="GO:0004556">
    <property type="term" value="F:alpha-amylase activity"/>
    <property type="evidence" value="ECO:0007669"/>
    <property type="project" value="TreeGrafter"/>
</dbReference>
<evidence type="ECO:0000259" key="4">
    <source>
        <dbReference type="SMART" id="SM00642"/>
    </source>
</evidence>
<keyword evidence="2" id="KW-0378">Hydrolase</keyword>
<dbReference type="NCBIfam" id="NF008183">
    <property type="entry name" value="PRK10933.1"/>
    <property type="match status" value="1"/>
</dbReference>
<evidence type="ECO:0000313" key="5">
    <source>
        <dbReference type="EMBL" id="EAR09506.1"/>
    </source>
</evidence>
<evidence type="ECO:0000256" key="2">
    <source>
        <dbReference type="ARBA" id="ARBA00022801"/>
    </source>
</evidence>
<accession>A4BE28</accession>
<dbReference type="SUPFAM" id="SSF51445">
    <property type="entry name" value="(Trans)glycosidases"/>
    <property type="match status" value="1"/>
</dbReference>
<dbReference type="Pfam" id="PF00128">
    <property type="entry name" value="Alpha-amylase"/>
    <property type="match status" value="1"/>
</dbReference>
<dbReference type="InterPro" id="IPR006047">
    <property type="entry name" value="GH13_cat_dom"/>
</dbReference>
<evidence type="ECO:0000313" key="6">
    <source>
        <dbReference type="Proteomes" id="UP000005953"/>
    </source>
</evidence>
<keyword evidence="6" id="KW-1185">Reference proteome</keyword>
<dbReference type="PANTHER" id="PTHR10357:SF184">
    <property type="entry name" value="OLIGO-1,6-GLUCOSIDASE 1"/>
    <property type="match status" value="1"/>
</dbReference>
<sequence length="550" mass="63790">MSWWKEGVVYQIYPRSYVDSTGNGVGDLRGIISRLDYLTELGVNIVWLNPIYASPNDDNGYDISDYEAIMSEFGTMADFDELLEGLHQRGIRLIMDLVVNHSSDEHPWFIESRNPDSAYRDYYIWRDGKSGRAPNNWVSVFSGPAWEYDQASDQYFLHLFSKKQPDLNWENPDLRQDIYAMMRRWFERGVDGFRMDVINMISKNPSLPSVGDESTLAWGGEHFMNGPRFHEYMQEMHREVLADFDCMTVGECFDLDVNEGRKLVGEDRNELSMVFQMEHMSLDHGNGKWDVQPDWSRVRLKEILNRWIDGLDGVGWNSQFWMNHDQPRAVSRFGNDADYRVESAKALAAVTLTLPGTPYIYMGEEIGMTNVAYPIEDYRDLEIHNWYNEQVAAGQNPEALLASVHRMGRDNARTPMQWDASTHAGFTSGTPWLKVNPNYPDINVAADRANPDGIWHWYRDLIALRKARKTLVYGRYEPYMIDSEQLFAFRRQDQQGDFLVLINLSDERAITRLPESVTELAWQVVKNNYPGHDRIDALKPWQALILELTD</sequence>
<dbReference type="GO" id="GO:0009313">
    <property type="term" value="P:oligosaccharide catabolic process"/>
    <property type="evidence" value="ECO:0007669"/>
    <property type="project" value="TreeGrafter"/>
</dbReference>
<comment type="caution">
    <text evidence="5">The sequence shown here is derived from an EMBL/GenBank/DDBJ whole genome shotgun (WGS) entry which is preliminary data.</text>
</comment>
<dbReference type="InterPro" id="IPR017853">
    <property type="entry name" value="GH"/>
</dbReference>
<comment type="similarity">
    <text evidence="1">Belongs to the glycosyl hydrolase 13 family.</text>
</comment>
<dbReference type="InterPro" id="IPR045857">
    <property type="entry name" value="O16G_dom_2"/>
</dbReference>